<organism evidence="1">
    <name type="scientific">Strongyloides stercoralis</name>
    <name type="common">Threadworm</name>
    <dbReference type="NCBI Taxonomy" id="6248"/>
    <lineage>
        <taxon>Eukaryota</taxon>
        <taxon>Metazoa</taxon>
        <taxon>Ecdysozoa</taxon>
        <taxon>Nematoda</taxon>
        <taxon>Chromadorea</taxon>
        <taxon>Rhabditida</taxon>
        <taxon>Tylenchina</taxon>
        <taxon>Panagrolaimomorpha</taxon>
        <taxon>Strongyloidoidea</taxon>
        <taxon>Strongyloididae</taxon>
        <taxon>Strongyloides</taxon>
    </lineage>
</organism>
<sequence length="204" mass="24337">MNILYFVIYKMIEMKLFIKTICPCFFQYFDDESPLIGDEIDNYENQTNCHGNQREHQNNERENLGRSPMIRYNNSRYNKNDIKRDEEAERVLQEILNRTKERMINLNEFNEEITYDKLRSMMNNEEYLKEINAHDKMSSDIIKQDCLLEPSFDDENLIDLLTNTSSLPENDSKNINEILNNFKLSLKTVSSTDFDEPLVVYMNL</sequence>
<accession>A0A0K0EFP3</accession>
<dbReference type="AlphaFoldDB" id="A0A0K0EFP3"/>
<reference evidence="1" key="1">
    <citation type="submission" date="2015-08" db="UniProtKB">
        <authorList>
            <consortium name="WormBaseParasite"/>
        </authorList>
    </citation>
    <scope>IDENTIFICATION</scope>
</reference>
<dbReference type="WBParaSite" id="SSTP_0000830300.1">
    <property type="protein sequence ID" value="SSTP_0000830300.1"/>
    <property type="gene ID" value="SSTP_0000830300"/>
</dbReference>
<name>A0A0K0EFP3_STRER</name>
<evidence type="ECO:0000313" key="1">
    <source>
        <dbReference type="WBParaSite" id="SSTP_0000830300.1"/>
    </source>
</evidence>
<protein>
    <submittedName>
        <fullName evidence="1">Uncharacterized protein</fullName>
    </submittedName>
</protein>
<proteinExistence type="predicted"/>